<accession>A0A8J3D6Z6</accession>
<keyword evidence="3" id="KW-0378">Hydrolase</keyword>
<dbReference type="InterPro" id="IPR036691">
    <property type="entry name" value="Endo/exonu/phosph_ase_sf"/>
</dbReference>
<dbReference type="SUPFAM" id="SSF56219">
    <property type="entry name" value="DNase I-like"/>
    <property type="match status" value="1"/>
</dbReference>
<reference evidence="3 4" key="1">
    <citation type="journal article" date="2014" name="Int. J. Syst. Evol. Microbiol.">
        <title>Complete genome sequence of Corynebacterium casei LMG S-19264T (=DSM 44701T), isolated from a smear-ripened cheese.</title>
        <authorList>
            <consortium name="US DOE Joint Genome Institute (JGI-PGF)"/>
            <person name="Walter F."/>
            <person name="Albersmeier A."/>
            <person name="Kalinowski J."/>
            <person name="Ruckert C."/>
        </authorList>
    </citation>
    <scope>NUCLEOTIDE SEQUENCE [LARGE SCALE GENOMIC DNA]</scope>
    <source>
        <strain evidence="3 4">KCTC 12866</strain>
    </source>
</reference>
<organism evidence="3 4">
    <name type="scientific">Persicitalea jodogahamensis</name>
    <dbReference type="NCBI Taxonomy" id="402147"/>
    <lineage>
        <taxon>Bacteria</taxon>
        <taxon>Pseudomonadati</taxon>
        <taxon>Bacteroidota</taxon>
        <taxon>Cytophagia</taxon>
        <taxon>Cytophagales</taxon>
        <taxon>Spirosomataceae</taxon>
        <taxon>Persicitalea</taxon>
    </lineage>
</organism>
<comment type="caution">
    <text evidence="3">The sequence shown here is derived from an EMBL/GenBank/DDBJ whole genome shotgun (WGS) entry which is preliminary data.</text>
</comment>
<sequence length="335" mass="38293">MSLLRRTLYFLLLFCATSLIVLTLASLTYESSLWYFKVLDFPRLLVLLALLICLTIFIFWAHQRKRSSWLLLAGLLSATAIQAYFLYPYTPLGAESVTTAVDSPAEDASFSIMVANVFMHNREAKEFLKIAKDKNPTFLLVMEVDEWWMEQLSELDKVYPYRMEQPNDNTYGMALYSKVPLAGGEVQYLNEEGVPSFRTKATLANGSAFQLFTIHPVPPKPSEYPDNIDEEEVALMKAGRQIADSGSLPTLMAGDLNDVGWSYNSRRFEKLSGLRDLRCGRGLFNTFDAKSLLLRWPLDYIYVSPEFKVLEVERLDDFGSDHFPYYARLVLETKN</sequence>
<dbReference type="EMBL" id="BMXF01000001">
    <property type="protein sequence ID" value="GHB60804.1"/>
    <property type="molecule type" value="Genomic_DNA"/>
</dbReference>
<keyword evidence="3" id="KW-0255">Endonuclease</keyword>
<feature type="transmembrane region" description="Helical" evidence="1">
    <location>
        <begin position="41"/>
        <end position="61"/>
    </location>
</feature>
<keyword evidence="1" id="KW-0812">Transmembrane</keyword>
<feature type="transmembrane region" description="Helical" evidence="1">
    <location>
        <begin position="7"/>
        <end position="29"/>
    </location>
</feature>
<evidence type="ECO:0000259" key="2">
    <source>
        <dbReference type="Pfam" id="PF03372"/>
    </source>
</evidence>
<dbReference type="Pfam" id="PF03372">
    <property type="entry name" value="Exo_endo_phos"/>
    <property type="match status" value="1"/>
</dbReference>
<keyword evidence="3" id="KW-0540">Nuclease</keyword>
<feature type="transmembrane region" description="Helical" evidence="1">
    <location>
        <begin position="68"/>
        <end position="87"/>
    </location>
</feature>
<dbReference type="InterPro" id="IPR005135">
    <property type="entry name" value="Endo/exonuclease/phosphatase"/>
</dbReference>
<dbReference type="Proteomes" id="UP000598271">
    <property type="component" value="Unassembled WGS sequence"/>
</dbReference>
<dbReference type="Gene3D" id="3.60.10.10">
    <property type="entry name" value="Endonuclease/exonuclease/phosphatase"/>
    <property type="match status" value="1"/>
</dbReference>
<gene>
    <name evidence="3" type="ORF">GCM10007390_13160</name>
</gene>
<keyword evidence="1" id="KW-0472">Membrane</keyword>
<keyword evidence="4" id="KW-1185">Reference proteome</keyword>
<dbReference type="GO" id="GO:0004519">
    <property type="term" value="F:endonuclease activity"/>
    <property type="evidence" value="ECO:0007669"/>
    <property type="project" value="UniProtKB-KW"/>
</dbReference>
<feature type="domain" description="Endonuclease/exonuclease/phosphatase" evidence="2">
    <location>
        <begin position="115"/>
        <end position="322"/>
    </location>
</feature>
<evidence type="ECO:0000313" key="4">
    <source>
        <dbReference type="Proteomes" id="UP000598271"/>
    </source>
</evidence>
<protein>
    <submittedName>
        <fullName evidence="3">Endonuclease</fullName>
    </submittedName>
</protein>
<keyword evidence="1" id="KW-1133">Transmembrane helix</keyword>
<dbReference type="RefSeq" id="WP_189563528.1">
    <property type="nucleotide sequence ID" value="NZ_BMXF01000001.1"/>
</dbReference>
<dbReference type="AlphaFoldDB" id="A0A8J3D6Z6"/>
<evidence type="ECO:0000256" key="1">
    <source>
        <dbReference type="SAM" id="Phobius"/>
    </source>
</evidence>
<name>A0A8J3D6Z6_9BACT</name>
<proteinExistence type="predicted"/>
<evidence type="ECO:0000313" key="3">
    <source>
        <dbReference type="EMBL" id="GHB60804.1"/>
    </source>
</evidence>